<dbReference type="PANTHER" id="PTHR39233:SF1">
    <property type="entry name" value="FIBRONECTIN TYPE III DOMAIN-CONTAINING PROTEIN 10"/>
    <property type="match status" value="1"/>
</dbReference>
<dbReference type="OMA" id="SCVAFRR"/>
<dbReference type="InterPro" id="IPR034446">
    <property type="entry name" value="Fndc10"/>
</dbReference>
<evidence type="ECO:0000313" key="2">
    <source>
        <dbReference type="Ensembl" id="ENSEBUP00000004991.1"/>
    </source>
</evidence>
<keyword evidence="1" id="KW-0472">Membrane</keyword>
<reference evidence="2" key="2">
    <citation type="submission" date="2025-09" db="UniProtKB">
        <authorList>
            <consortium name="Ensembl"/>
        </authorList>
    </citation>
    <scope>IDENTIFICATION</scope>
</reference>
<proteinExistence type="predicted"/>
<organism evidence="2 3">
    <name type="scientific">Eptatretus burgeri</name>
    <name type="common">Inshore hagfish</name>
    <dbReference type="NCBI Taxonomy" id="7764"/>
    <lineage>
        <taxon>Eukaryota</taxon>
        <taxon>Metazoa</taxon>
        <taxon>Chordata</taxon>
        <taxon>Craniata</taxon>
        <taxon>Vertebrata</taxon>
        <taxon>Cyclostomata</taxon>
        <taxon>Myxini</taxon>
        <taxon>Myxiniformes</taxon>
        <taxon>Myxinidae</taxon>
        <taxon>Eptatretinae</taxon>
        <taxon>Eptatretus</taxon>
    </lineage>
</organism>
<name>A0A8C4NDA5_EPTBU</name>
<feature type="transmembrane region" description="Helical" evidence="1">
    <location>
        <begin position="162"/>
        <end position="187"/>
    </location>
</feature>
<evidence type="ECO:0000256" key="1">
    <source>
        <dbReference type="SAM" id="Phobius"/>
    </source>
</evidence>
<dbReference type="Proteomes" id="UP000694388">
    <property type="component" value="Unplaced"/>
</dbReference>
<dbReference type="GeneTree" id="ENSGT00940000167258"/>
<dbReference type="Pfam" id="PF17742">
    <property type="entry name" value="Fndc10"/>
    <property type="match status" value="1"/>
</dbReference>
<keyword evidence="1" id="KW-0812">Transmembrane</keyword>
<keyword evidence="1" id="KW-1133">Transmembrane helix</keyword>
<accession>A0A8C4NDA5</accession>
<dbReference type="PANTHER" id="PTHR39233">
    <property type="entry name" value="FIBRONECTIN TYPE III DOMAIN-CONTAINING PROTEIN 10"/>
    <property type="match status" value="1"/>
</dbReference>
<protein>
    <submittedName>
        <fullName evidence="2">Uncharacterized protein</fullName>
    </submittedName>
</protein>
<reference evidence="2" key="1">
    <citation type="submission" date="2025-08" db="UniProtKB">
        <authorList>
            <consortium name="Ensembl"/>
        </authorList>
    </citation>
    <scope>IDENTIFICATION</scope>
</reference>
<keyword evidence="3" id="KW-1185">Reference proteome</keyword>
<evidence type="ECO:0000313" key="3">
    <source>
        <dbReference type="Proteomes" id="UP000694388"/>
    </source>
</evidence>
<dbReference type="Ensembl" id="ENSEBUT00000005429.1">
    <property type="protein sequence ID" value="ENSEBUP00000004991.1"/>
    <property type="gene ID" value="ENSEBUG00000003438.1"/>
</dbReference>
<sequence>MVVSIFDRNENASVYFPVLSELAGAQDGENDGGSCVAFRRGPPGPPCLPSLSCRRLHSASGHLQLDLDPHRGAFLRWDPPDSWTDDWRPGGGPALHCLWRGLVTWFSCGRVKLTPSCGGFRLRGLHEGVEYVVCVTQVLQPEEADDEECMTFMLDPSPVRHVVVAMATVGGAVCVMLVLICLLVAYVTENMVTPPGHKDDLPGSPFILFYLT</sequence>
<dbReference type="AlphaFoldDB" id="A0A8C4NDA5"/>